<dbReference type="EMBL" id="LZYE01000047">
    <property type="protein sequence ID" value="OFC38306.1"/>
    <property type="molecule type" value="Genomic_DNA"/>
</dbReference>
<accession>A0A1E7YQD0</accession>
<organism evidence="1 2">
    <name type="scientific">Acidithiobacillus caldus</name>
    <dbReference type="NCBI Taxonomy" id="33059"/>
    <lineage>
        <taxon>Bacteria</taxon>
        <taxon>Pseudomonadati</taxon>
        <taxon>Pseudomonadota</taxon>
        <taxon>Acidithiobacillia</taxon>
        <taxon>Acidithiobacillales</taxon>
        <taxon>Acidithiobacillaceae</taxon>
        <taxon>Acidithiobacillus</taxon>
    </lineage>
</organism>
<protein>
    <submittedName>
        <fullName evidence="1">Uncharacterized protein</fullName>
    </submittedName>
</protein>
<evidence type="ECO:0000313" key="2">
    <source>
        <dbReference type="Proteomes" id="UP000175616"/>
    </source>
</evidence>
<evidence type="ECO:0000313" key="1">
    <source>
        <dbReference type="EMBL" id="OFC38306.1"/>
    </source>
</evidence>
<dbReference type="Proteomes" id="UP000175616">
    <property type="component" value="Unassembled WGS sequence"/>
</dbReference>
<sequence length="85" mass="9393">MELDPKAREVIEDILNRRQGIQSLQAQLKEDLKALADYLAIKPAQVSRIISLVERERAKGDVLAAERDLLDAAESLLPPSTGQEA</sequence>
<dbReference type="AlphaFoldDB" id="A0A1E7YQD0"/>
<proteinExistence type="predicted"/>
<name>A0A1E7YQD0_9PROT</name>
<dbReference type="RefSeq" id="WP_070113950.1">
    <property type="nucleotide sequence ID" value="NZ_LZYE01000047.1"/>
</dbReference>
<comment type="caution">
    <text evidence="1">The sequence shown here is derived from an EMBL/GenBank/DDBJ whole genome shotgun (WGS) entry which is preliminary data.</text>
</comment>
<gene>
    <name evidence="1" type="ORF">BAE27_02285</name>
</gene>
<reference evidence="1 2" key="1">
    <citation type="submission" date="2016-06" db="EMBL/GenBank/DDBJ databases">
        <title>Gene turnover analysis identifies the evolutionary adaptation of the extremophile Acidithiobacillus caldus.</title>
        <authorList>
            <person name="Zhang X."/>
        </authorList>
    </citation>
    <scope>NUCLEOTIDE SEQUENCE [LARGE SCALE GENOMIC DNA]</scope>
    <source>
        <strain evidence="1 2">DX</strain>
    </source>
</reference>